<dbReference type="Gene3D" id="3.40.50.2300">
    <property type="match status" value="2"/>
</dbReference>
<dbReference type="InterPro" id="IPR005467">
    <property type="entry name" value="His_kinase_dom"/>
</dbReference>
<evidence type="ECO:0000256" key="2">
    <source>
        <dbReference type="ARBA" id="ARBA00004651"/>
    </source>
</evidence>
<evidence type="ECO:0000256" key="4">
    <source>
        <dbReference type="ARBA" id="ARBA00022475"/>
    </source>
</evidence>
<evidence type="ECO:0000313" key="12">
    <source>
        <dbReference type="EMBL" id="GAA4462641.1"/>
    </source>
</evidence>
<dbReference type="Gene3D" id="3.30.565.10">
    <property type="entry name" value="Histidine kinase-like ATPase, C-terminal domain"/>
    <property type="match status" value="1"/>
</dbReference>
<dbReference type="InterPro" id="IPR003661">
    <property type="entry name" value="HisK_dim/P_dom"/>
</dbReference>
<dbReference type="InterPro" id="IPR029151">
    <property type="entry name" value="Sensor-like_sf"/>
</dbReference>
<keyword evidence="13" id="KW-1185">Reference proteome</keyword>
<comment type="catalytic activity">
    <reaction evidence="1">
        <text>ATP + protein L-histidine = ADP + protein N-phospho-L-histidine.</text>
        <dbReference type="EC" id="2.7.13.3"/>
    </reaction>
</comment>
<dbReference type="SUPFAM" id="SSF103190">
    <property type="entry name" value="Sensory domain-like"/>
    <property type="match status" value="2"/>
</dbReference>
<protein>
    <recommendedName>
        <fullName evidence="3">histidine kinase</fullName>
        <ecNumber evidence="3">2.7.13.3</ecNumber>
    </recommendedName>
</protein>
<dbReference type="SUPFAM" id="SSF55874">
    <property type="entry name" value="ATPase domain of HSP90 chaperone/DNA topoisomerase II/histidine kinase"/>
    <property type="match status" value="1"/>
</dbReference>
<dbReference type="CDD" id="cd17546">
    <property type="entry name" value="REC_hyHK_CKI1_RcsC-like"/>
    <property type="match status" value="1"/>
</dbReference>
<dbReference type="InterPro" id="IPR001789">
    <property type="entry name" value="Sig_transdc_resp-reg_receiver"/>
</dbReference>
<dbReference type="SMART" id="SM00388">
    <property type="entry name" value="HisKA"/>
    <property type="match status" value="1"/>
</dbReference>
<keyword evidence="5 8" id="KW-0597">Phosphoprotein</keyword>
<comment type="subcellular location">
    <subcellularLocation>
        <location evidence="2">Cell membrane</location>
        <topology evidence="2">Multi-pass membrane protein</topology>
    </subcellularLocation>
</comment>
<dbReference type="PANTHER" id="PTHR45339:SF5">
    <property type="entry name" value="HISTIDINE KINASE"/>
    <property type="match status" value="1"/>
</dbReference>
<evidence type="ECO:0000256" key="1">
    <source>
        <dbReference type="ARBA" id="ARBA00000085"/>
    </source>
</evidence>
<dbReference type="InterPro" id="IPR036097">
    <property type="entry name" value="HisK_dim/P_sf"/>
</dbReference>
<keyword evidence="4" id="KW-1003">Cell membrane</keyword>
<keyword evidence="7 9" id="KW-1133">Transmembrane helix</keyword>
<dbReference type="EMBL" id="BAABGA010000064">
    <property type="protein sequence ID" value="GAA4462641.1"/>
    <property type="molecule type" value="Genomic_DNA"/>
</dbReference>
<organism evidence="12 13">
    <name type="scientific">Novipirellula rosea</name>
    <dbReference type="NCBI Taxonomy" id="1031540"/>
    <lineage>
        <taxon>Bacteria</taxon>
        <taxon>Pseudomonadati</taxon>
        <taxon>Planctomycetota</taxon>
        <taxon>Planctomycetia</taxon>
        <taxon>Pirellulales</taxon>
        <taxon>Pirellulaceae</taxon>
        <taxon>Novipirellula</taxon>
    </lineage>
</organism>
<dbReference type="EC" id="2.7.13.3" evidence="3"/>
<dbReference type="InterPro" id="IPR003594">
    <property type="entry name" value="HATPase_dom"/>
</dbReference>
<dbReference type="InterPro" id="IPR011006">
    <property type="entry name" value="CheY-like_superfamily"/>
</dbReference>
<dbReference type="Pfam" id="PF21623">
    <property type="entry name" value="HK_sensor_dom_bact"/>
    <property type="match status" value="1"/>
</dbReference>
<evidence type="ECO:0000256" key="9">
    <source>
        <dbReference type="SAM" id="Phobius"/>
    </source>
</evidence>
<dbReference type="CDD" id="cd16922">
    <property type="entry name" value="HATPase_EvgS-ArcB-TorS-like"/>
    <property type="match status" value="1"/>
</dbReference>
<gene>
    <name evidence="12" type="ORF">GCM10023156_46680</name>
</gene>
<dbReference type="PANTHER" id="PTHR45339">
    <property type="entry name" value="HYBRID SIGNAL TRANSDUCTION HISTIDINE KINASE J"/>
    <property type="match status" value="1"/>
</dbReference>
<feature type="domain" description="Response regulatory" evidence="11">
    <location>
        <begin position="783"/>
        <end position="903"/>
    </location>
</feature>
<dbReference type="InterPro" id="IPR004358">
    <property type="entry name" value="Sig_transdc_His_kin-like_C"/>
</dbReference>
<feature type="domain" description="Response regulatory" evidence="11">
    <location>
        <begin position="638"/>
        <end position="756"/>
    </location>
</feature>
<dbReference type="SUPFAM" id="SSF47384">
    <property type="entry name" value="Homodimeric domain of signal transducing histidine kinase"/>
    <property type="match status" value="1"/>
</dbReference>
<accession>A0ABP8NAG9</accession>
<feature type="modified residue" description="4-aspartylphosphate" evidence="8">
    <location>
        <position position="832"/>
    </location>
</feature>
<dbReference type="SMART" id="SM00448">
    <property type="entry name" value="REC"/>
    <property type="match status" value="2"/>
</dbReference>
<name>A0ABP8NAG9_9BACT</name>
<dbReference type="Gene3D" id="1.10.287.130">
    <property type="match status" value="1"/>
</dbReference>
<dbReference type="PROSITE" id="PS50109">
    <property type="entry name" value="HIS_KIN"/>
    <property type="match status" value="1"/>
</dbReference>
<dbReference type="Proteomes" id="UP001500840">
    <property type="component" value="Unassembled WGS sequence"/>
</dbReference>
<dbReference type="InterPro" id="IPR036890">
    <property type="entry name" value="HATPase_C_sf"/>
</dbReference>
<evidence type="ECO:0000259" key="11">
    <source>
        <dbReference type="PROSITE" id="PS50110"/>
    </source>
</evidence>
<evidence type="ECO:0000256" key="7">
    <source>
        <dbReference type="ARBA" id="ARBA00022989"/>
    </source>
</evidence>
<dbReference type="Gene3D" id="3.30.450.20">
    <property type="entry name" value="PAS domain"/>
    <property type="match status" value="2"/>
</dbReference>
<feature type="modified residue" description="4-aspartylphosphate" evidence="8">
    <location>
        <position position="692"/>
    </location>
</feature>
<evidence type="ECO:0000256" key="3">
    <source>
        <dbReference type="ARBA" id="ARBA00012438"/>
    </source>
</evidence>
<dbReference type="SMART" id="SM00387">
    <property type="entry name" value="HATPase_c"/>
    <property type="match status" value="1"/>
</dbReference>
<dbReference type="PROSITE" id="PS50110">
    <property type="entry name" value="RESPONSE_REGULATORY"/>
    <property type="match status" value="2"/>
</dbReference>
<reference evidence="13" key="1">
    <citation type="journal article" date="2019" name="Int. J. Syst. Evol. Microbiol.">
        <title>The Global Catalogue of Microorganisms (GCM) 10K type strain sequencing project: providing services to taxonomists for standard genome sequencing and annotation.</title>
        <authorList>
            <consortium name="The Broad Institute Genomics Platform"/>
            <consortium name="The Broad Institute Genome Sequencing Center for Infectious Disease"/>
            <person name="Wu L."/>
            <person name="Ma J."/>
        </authorList>
    </citation>
    <scope>NUCLEOTIDE SEQUENCE [LARGE SCALE GENOMIC DNA]</scope>
    <source>
        <strain evidence="13">JCM 17759</strain>
    </source>
</reference>
<dbReference type="InterPro" id="IPR048760">
    <property type="entry name" value="VP0354-like_sensor_dom"/>
</dbReference>
<evidence type="ECO:0000256" key="8">
    <source>
        <dbReference type="PROSITE-ProRule" id="PRU00169"/>
    </source>
</evidence>
<dbReference type="PRINTS" id="PR00344">
    <property type="entry name" value="BCTRLSENSOR"/>
</dbReference>
<comment type="caution">
    <text evidence="12">The sequence shown here is derived from an EMBL/GenBank/DDBJ whole genome shotgun (WGS) entry which is preliminary data.</text>
</comment>
<evidence type="ECO:0000256" key="5">
    <source>
        <dbReference type="ARBA" id="ARBA00022553"/>
    </source>
</evidence>
<evidence type="ECO:0000256" key="6">
    <source>
        <dbReference type="ARBA" id="ARBA00022692"/>
    </source>
</evidence>
<keyword evidence="6 9" id="KW-0812">Transmembrane</keyword>
<dbReference type="SUPFAM" id="SSF52172">
    <property type="entry name" value="CheY-like"/>
    <property type="match status" value="2"/>
</dbReference>
<feature type="domain" description="Histidine kinase" evidence="10">
    <location>
        <begin position="399"/>
        <end position="620"/>
    </location>
</feature>
<dbReference type="Pfam" id="PF02518">
    <property type="entry name" value="HATPase_c"/>
    <property type="match status" value="1"/>
</dbReference>
<dbReference type="Pfam" id="PF00512">
    <property type="entry name" value="HisKA"/>
    <property type="match status" value="1"/>
</dbReference>
<dbReference type="Pfam" id="PF00072">
    <property type="entry name" value="Response_reg"/>
    <property type="match status" value="1"/>
</dbReference>
<feature type="transmembrane region" description="Helical" evidence="9">
    <location>
        <begin position="24"/>
        <end position="43"/>
    </location>
</feature>
<proteinExistence type="predicted"/>
<evidence type="ECO:0000313" key="13">
    <source>
        <dbReference type="Proteomes" id="UP001500840"/>
    </source>
</evidence>
<evidence type="ECO:0000259" key="10">
    <source>
        <dbReference type="PROSITE" id="PS50109"/>
    </source>
</evidence>
<sequence>MGQEDCFMHRETKLRPTPNRIDSLLSYLLVGSIVLIGCGMFYLRETKHLEQALLNEERSRIDTFAQHIQSSLHPVADNLRLLVNDGSLISYVTTGRPAALERAIQQAVVFSRLKPEYDQIRYLNSQGFEVMRVNQPGQVVAPERLQDKSDRRYFRKASELAKGELYLSAFDLNVEHGEIEQPFREVLRFAMPVFDETGQRRGVYVINYLGANTLAHLEEMRPKTQHRLRIINDDGYWLKAAKPELEWGFLFPERQTNPLSQTDAELWRKIQTHPRGQSRTSSGSLTWRKVGLKESVADDSNTNSVIAEEKFIVVASEISDAEYAEIFLHIRIVFAIATATLLAISLFSIRAIRSKQLASESLRRSQKNLKESQHTIDHAVQARDAAELANQAKSDFLASMSHELRTPLNGILGMNELLMQTELTKQQRKFVDAAHTCGQSLLQQINDILDLSKIEAGKIELEIQEHDIESLAYSITSMFSLSAQQKGVPLLCHIDPRICVKARCDGNRLQQILVNLVGNAVKFTKSGRIILRAECIEQKQQQMRVRFSVEDTGIGILADRRDRLFKPFSQVDPSASREFDGTGLGLSICKQLAEFMGGEVGVESQAGVGSTFWVELDLELTTEEPSVETRRKALAGICVVSVDTNESERKQIYDSLRAWGCPFKLVDTLAEALRAITDAETKGTPFSQVLLDCRGIEGNPYATIKEFAKKCPLPLIGMGANFDDTTLEKLKQSGVQNVLLDPVRPSALFDALAAGIHKPAAKQAPDCDSKETPQRETSQFMGHVLVAEDNCINQLYVCELLKHIGCSYDVAQNGDEAVSLTSEHHYDVVLMDCQMPEMDGFTASREIRRRERNSEPSHRLPIIALTANALTGDRERCLQAGMDEYLSKPIEFETLRQMLAKFLHKAAAANP</sequence>
<keyword evidence="9" id="KW-0472">Membrane</keyword>
<dbReference type="CDD" id="cd00082">
    <property type="entry name" value="HisKA"/>
    <property type="match status" value="1"/>
</dbReference>